<gene>
    <name evidence="1" type="ORF">SDC9_02080</name>
</gene>
<comment type="caution">
    <text evidence="1">The sequence shown here is derived from an EMBL/GenBank/DDBJ whole genome shotgun (WGS) entry which is preliminary data.</text>
</comment>
<name>A0A644SPL3_9ZZZZ</name>
<evidence type="ECO:0000313" key="1">
    <source>
        <dbReference type="EMBL" id="MPL56594.1"/>
    </source>
</evidence>
<reference evidence="1" key="1">
    <citation type="submission" date="2019-08" db="EMBL/GenBank/DDBJ databases">
        <authorList>
            <person name="Kucharzyk K."/>
            <person name="Murdoch R.W."/>
            <person name="Higgins S."/>
            <person name="Loffler F."/>
        </authorList>
    </citation>
    <scope>NUCLEOTIDE SEQUENCE</scope>
</reference>
<dbReference type="AlphaFoldDB" id="A0A644SPL3"/>
<protein>
    <submittedName>
        <fullName evidence="1">Uncharacterized protein</fullName>
    </submittedName>
</protein>
<dbReference type="EMBL" id="VSSQ01000003">
    <property type="protein sequence ID" value="MPL56594.1"/>
    <property type="molecule type" value="Genomic_DNA"/>
</dbReference>
<accession>A0A644SPL3</accession>
<organism evidence="1">
    <name type="scientific">bioreactor metagenome</name>
    <dbReference type="NCBI Taxonomy" id="1076179"/>
    <lineage>
        <taxon>unclassified sequences</taxon>
        <taxon>metagenomes</taxon>
        <taxon>ecological metagenomes</taxon>
    </lineage>
</organism>
<sequence>MITSKQETENSIAIFYAVNSNNNFYWVVKDKNEIFEIRSSDNEHIKNFEGDIKKYIATKEKEYNSVYKEYNLNVNIKPQNFRIISISENPHETNYFQNHLMKYDLSIDFTGKVTANVYYPDEKKGGYDFNLSEDDFNLLKGIISKFSIDSLSQKYFINDDYTAQAIVINDKYILNDYNKMKSDIDIQAVVMFSNLITMKYIAKQKAKNNVYKIKSSEFTKMYKPESL</sequence>
<proteinExistence type="predicted"/>